<name>A0A212JXU5_9BACT</name>
<dbReference type="PANTHER" id="PTHR43190">
    <property type="entry name" value="N-ACETYL-D-GLUCOSAMINE KINASE"/>
    <property type="match status" value="1"/>
</dbReference>
<dbReference type="InterPro" id="IPR052519">
    <property type="entry name" value="Euk-type_GlcNAc_Kinase"/>
</dbReference>
<evidence type="ECO:0008006" key="2">
    <source>
        <dbReference type="Google" id="ProtNLM"/>
    </source>
</evidence>
<gene>
    <name evidence="1" type="ORF">KL86DYS1_30746</name>
</gene>
<dbReference type="Gene3D" id="1.10.720.160">
    <property type="match status" value="1"/>
</dbReference>
<protein>
    <recommendedName>
        <fullName evidence="2">ATPase BadF/BadG/BcrA/BcrD type domain-containing protein</fullName>
    </recommendedName>
</protein>
<evidence type="ECO:0000313" key="1">
    <source>
        <dbReference type="EMBL" id="SBW04085.1"/>
    </source>
</evidence>
<organism evidence="1">
    <name type="scientific">uncultured Dysgonomonas sp</name>
    <dbReference type="NCBI Taxonomy" id="206096"/>
    <lineage>
        <taxon>Bacteria</taxon>
        <taxon>Pseudomonadati</taxon>
        <taxon>Bacteroidota</taxon>
        <taxon>Bacteroidia</taxon>
        <taxon>Bacteroidales</taxon>
        <taxon>Dysgonomonadaceae</taxon>
        <taxon>Dysgonomonas</taxon>
        <taxon>environmental samples</taxon>
    </lineage>
</organism>
<dbReference type="EMBL" id="FLUM01000003">
    <property type="protein sequence ID" value="SBW04085.1"/>
    <property type="molecule type" value="Genomic_DNA"/>
</dbReference>
<accession>A0A212JXU5</accession>
<sequence>MILLADGGSTKVDWCLINKGQLVKQIFTKGANPFFCTREEISEELRISLAPDMSGYKIEAIYFYGAGCAFPEKNEIVRAAIADNFKVENIEVGSDLLAAARGLCGHNSGIACIIGTGSNSCFYDGENIISNVSPLGYILGDEGSGAVLGRLFIGACLKNQLTPGIKENFLSQYNLTPAVILEKVYRQPTPNRFLASLSPFILGNINDSTVYNLVYNAFKDFFIKNVMQYEHKDYDVHLTGSVAFHYQLILRKAGEDLGLKIGKITQSPMEGLITYYSSQQAVGAFNS</sequence>
<dbReference type="CDD" id="cd24079">
    <property type="entry name" value="ASKHA_NBD_PG1100-like"/>
    <property type="match status" value="1"/>
</dbReference>
<proteinExistence type="predicted"/>
<dbReference type="AlphaFoldDB" id="A0A212JXU5"/>
<dbReference type="RefSeq" id="WP_296942815.1">
    <property type="nucleotide sequence ID" value="NZ_LT599032.1"/>
</dbReference>
<dbReference type="PANTHER" id="PTHR43190:SF3">
    <property type="entry name" value="N-ACETYL-D-GLUCOSAMINE KINASE"/>
    <property type="match status" value="1"/>
</dbReference>
<reference evidence="1" key="1">
    <citation type="submission" date="2016-04" db="EMBL/GenBank/DDBJ databases">
        <authorList>
            <person name="Evans L.H."/>
            <person name="Alamgir A."/>
            <person name="Owens N."/>
            <person name="Weber N.D."/>
            <person name="Virtaneva K."/>
            <person name="Barbian K."/>
            <person name="Babar A."/>
            <person name="Rosenke K."/>
        </authorList>
    </citation>
    <scope>NUCLEOTIDE SEQUENCE</scope>
    <source>
        <strain evidence="1">86-1</strain>
    </source>
</reference>
<dbReference type="InterPro" id="IPR043129">
    <property type="entry name" value="ATPase_NBD"/>
</dbReference>
<dbReference type="SUPFAM" id="SSF53067">
    <property type="entry name" value="Actin-like ATPase domain"/>
    <property type="match status" value="2"/>
</dbReference>
<dbReference type="Gene3D" id="3.30.420.40">
    <property type="match status" value="2"/>
</dbReference>